<dbReference type="Proteomes" id="UP000464314">
    <property type="component" value="Chromosome"/>
</dbReference>
<evidence type="ECO:0000256" key="1">
    <source>
        <dbReference type="SAM" id="Phobius"/>
    </source>
</evidence>
<feature type="transmembrane region" description="Helical" evidence="1">
    <location>
        <begin position="59"/>
        <end position="79"/>
    </location>
</feature>
<dbReference type="InterPro" id="IPR019649">
    <property type="entry name" value="DUF2512"/>
</dbReference>
<accession>A0A6P1TPY4</accession>
<proteinExistence type="predicted"/>
<dbReference type="KEGG" id="anr:Ana3638_13585"/>
<reference evidence="2 3" key="1">
    <citation type="submission" date="2020-01" db="EMBL/GenBank/DDBJ databases">
        <title>Genome analysis of Anaerocolumna sp. CBA3638.</title>
        <authorList>
            <person name="Kim J."/>
            <person name="Roh S.W."/>
        </authorList>
    </citation>
    <scope>NUCLEOTIDE SEQUENCE [LARGE SCALE GENOMIC DNA]</scope>
    <source>
        <strain evidence="2 3">CBA3638</strain>
    </source>
</reference>
<dbReference type="RefSeq" id="WP_161838500.1">
    <property type="nucleotide sequence ID" value="NZ_CP048000.1"/>
</dbReference>
<evidence type="ECO:0000313" key="2">
    <source>
        <dbReference type="EMBL" id="QHQ61675.1"/>
    </source>
</evidence>
<protein>
    <submittedName>
        <fullName evidence="2">DUF2512 family protein</fullName>
    </submittedName>
</protein>
<dbReference type="EMBL" id="CP048000">
    <property type="protein sequence ID" value="QHQ61675.1"/>
    <property type="molecule type" value="Genomic_DNA"/>
</dbReference>
<keyword evidence="1" id="KW-0472">Membrane</keyword>
<feature type="transmembrane region" description="Helical" evidence="1">
    <location>
        <begin position="85"/>
        <end position="104"/>
    </location>
</feature>
<keyword evidence="3" id="KW-1185">Reference proteome</keyword>
<gene>
    <name evidence="2" type="ORF">Ana3638_13585</name>
</gene>
<keyword evidence="1" id="KW-1133">Transmembrane helix</keyword>
<feature type="transmembrane region" description="Helical" evidence="1">
    <location>
        <begin position="33"/>
        <end position="52"/>
    </location>
</feature>
<dbReference type="Pfam" id="PF10710">
    <property type="entry name" value="DUF2512"/>
    <property type="match status" value="1"/>
</dbReference>
<dbReference type="AlphaFoldDB" id="A0A6P1TPY4"/>
<evidence type="ECO:0000313" key="3">
    <source>
        <dbReference type="Proteomes" id="UP000464314"/>
    </source>
</evidence>
<name>A0A6P1TPY4_9FIRM</name>
<organism evidence="2 3">
    <name type="scientific">Anaerocolumna sedimenticola</name>
    <dbReference type="NCBI Taxonomy" id="2696063"/>
    <lineage>
        <taxon>Bacteria</taxon>
        <taxon>Bacillati</taxon>
        <taxon>Bacillota</taxon>
        <taxon>Clostridia</taxon>
        <taxon>Lachnospirales</taxon>
        <taxon>Lachnospiraceae</taxon>
        <taxon>Anaerocolumna</taxon>
    </lineage>
</organism>
<feature type="transmembrane region" description="Helical" evidence="1">
    <location>
        <begin position="7"/>
        <end position="27"/>
    </location>
</feature>
<keyword evidence="1" id="KW-0812">Transmembrane</keyword>
<sequence length="123" mass="13567">MKHIYALLIKFVMITIICGIVLGTLTPLTFGDILYISAAVTILAYIIGDLLILSATNNIVATISDFVLALVVIYLFNFLWTTNMISFGDAFITSLIIGVGEWFFHKFVSNKVFPNTPKEGNDA</sequence>